<dbReference type="CDD" id="cd01189">
    <property type="entry name" value="INT_ICEBs1_C_like"/>
    <property type="match status" value="1"/>
</dbReference>
<protein>
    <submittedName>
        <fullName evidence="8">Integrase</fullName>
    </submittedName>
</protein>
<proteinExistence type="inferred from homology"/>
<organism evidence="8 9">
    <name type="scientific">Brevibacillus fulvus</name>
    <dbReference type="NCBI Taxonomy" id="1125967"/>
    <lineage>
        <taxon>Bacteria</taxon>
        <taxon>Bacillati</taxon>
        <taxon>Bacillota</taxon>
        <taxon>Bacilli</taxon>
        <taxon>Bacillales</taxon>
        <taxon>Paenibacillaceae</taxon>
        <taxon>Brevibacillus</taxon>
    </lineage>
</organism>
<dbReference type="Gene3D" id="1.10.443.10">
    <property type="entry name" value="Intergrase catalytic core"/>
    <property type="match status" value="1"/>
</dbReference>
<reference evidence="8" key="1">
    <citation type="submission" date="2021-01" db="EMBL/GenBank/DDBJ databases">
        <title>Genomic Encyclopedia of Type Strains, Phase IV (KMG-IV): sequencing the most valuable type-strain genomes for metagenomic binning, comparative biology and taxonomic classification.</title>
        <authorList>
            <person name="Goeker M."/>
        </authorList>
    </citation>
    <scope>NUCLEOTIDE SEQUENCE</scope>
    <source>
        <strain evidence="8">DSM 25523</strain>
    </source>
</reference>
<dbReference type="InterPro" id="IPR044068">
    <property type="entry name" value="CB"/>
</dbReference>
<keyword evidence="9" id="KW-1185">Reference proteome</keyword>
<dbReference type="PANTHER" id="PTHR30349:SF64">
    <property type="entry name" value="PROPHAGE INTEGRASE INTD-RELATED"/>
    <property type="match status" value="1"/>
</dbReference>
<accession>A0A939BSX1</accession>
<dbReference type="GO" id="GO:0003677">
    <property type="term" value="F:DNA binding"/>
    <property type="evidence" value="ECO:0007669"/>
    <property type="project" value="UniProtKB-UniRule"/>
</dbReference>
<comment type="caution">
    <text evidence="8">The sequence shown here is derived from an EMBL/GenBank/DDBJ whole genome shotgun (WGS) entry which is preliminary data.</text>
</comment>
<evidence type="ECO:0000313" key="8">
    <source>
        <dbReference type="EMBL" id="MBM7590928.1"/>
    </source>
</evidence>
<dbReference type="SUPFAM" id="SSF56349">
    <property type="entry name" value="DNA breaking-rejoining enzymes"/>
    <property type="match status" value="1"/>
</dbReference>
<sequence length="381" mass="44377">MKGYFRKRGNSWSYTVDLGKDEITGKRKQKTKNGFKTKKDAEKACNELINQLNKGTYIEPSEKTIKEYIMEWMDINAKQILRPSSYDNHLIVIEKHIIPELGSLKLSQLTPSHIQKFYNQLSTEGLSPDYIRYMHSILRKSIGQAVKWQLVARNVVELVEPPRLADKDIVTWSLEEATEFLDYVEAHGKRFFVAYVLAIYTGMRRGEILGLRWKDINWEHGKLSVRQTVYRTRQGLLFQEPKTKNSKRQISLPEYVLSSLRRHRSDQNKQKLLLGGLYNDHDLVICTDEGKPIEPRNLVRHFDRMIQETGLQKIRFHDLRHTHATILLQLGEHPKVVSERLGHSRVGVTLDTYSHVLPDMQKDAANNFEQAMNEKKAKKSL</sequence>
<evidence type="ECO:0000256" key="2">
    <source>
        <dbReference type="ARBA" id="ARBA00022908"/>
    </source>
</evidence>
<dbReference type="InterPro" id="IPR028259">
    <property type="entry name" value="AP2-like_int_N"/>
</dbReference>
<dbReference type="InterPro" id="IPR013762">
    <property type="entry name" value="Integrase-like_cat_sf"/>
</dbReference>
<keyword evidence="3 5" id="KW-0238">DNA-binding</keyword>
<dbReference type="Gene3D" id="1.10.150.130">
    <property type="match status" value="1"/>
</dbReference>
<dbReference type="PROSITE" id="PS51900">
    <property type="entry name" value="CB"/>
    <property type="match status" value="1"/>
</dbReference>
<evidence type="ECO:0000256" key="1">
    <source>
        <dbReference type="ARBA" id="ARBA00008857"/>
    </source>
</evidence>
<feature type="domain" description="Tyr recombinase" evidence="6">
    <location>
        <begin position="167"/>
        <end position="366"/>
    </location>
</feature>
<dbReference type="RefSeq" id="WP_204518668.1">
    <property type="nucleotide sequence ID" value="NZ_BAABIN010000005.1"/>
</dbReference>
<dbReference type="PROSITE" id="PS51898">
    <property type="entry name" value="TYR_RECOMBINASE"/>
    <property type="match status" value="1"/>
</dbReference>
<dbReference type="Pfam" id="PF14659">
    <property type="entry name" value="Phage_int_SAM_3"/>
    <property type="match status" value="1"/>
</dbReference>
<dbReference type="GO" id="GO:0015074">
    <property type="term" value="P:DNA integration"/>
    <property type="evidence" value="ECO:0007669"/>
    <property type="project" value="UniProtKB-KW"/>
</dbReference>
<comment type="similarity">
    <text evidence="1">Belongs to the 'phage' integrase family.</text>
</comment>
<name>A0A939BSX1_9BACL</name>
<keyword evidence="2" id="KW-0229">DNA integration</keyword>
<evidence type="ECO:0000313" key="9">
    <source>
        <dbReference type="Proteomes" id="UP000717624"/>
    </source>
</evidence>
<dbReference type="InterPro" id="IPR011010">
    <property type="entry name" value="DNA_brk_join_enz"/>
</dbReference>
<dbReference type="EMBL" id="JAFBEB010000008">
    <property type="protein sequence ID" value="MBM7590928.1"/>
    <property type="molecule type" value="Genomic_DNA"/>
</dbReference>
<dbReference type="GO" id="GO:0006310">
    <property type="term" value="P:DNA recombination"/>
    <property type="evidence" value="ECO:0007669"/>
    <property type="project" value="UniProtKB-KW"/>
</dbReference>
<dbReference type="Pfam" id="PF00589">
    <property type="entry name" value="Phage_integrase"/>
    <property type="match status" value="1"/>
</dbReference>
<evidence type="ECO:0000259" key="6">
    <source>
        <dbReference type="PROSITE" id="PS51898"/>
    </source>
</evidence>
<dbReference type="AlphaFoldDB" id="A0A939BSX1"/>
<evidence type="ECO:0000256" key="4">
    <source>
        <dbReference type="ARBA" id="ARBA00023172"/>
    </source>
</evidence>
<evidence type="ECO:0000259" key="7">
    <source>
        <dbReference type="PROSITE" id="PS51900"/>
    </source>
</evidence>
<gene>
    <name evidence="8" type="ORF">JOD01_002540</name>
</gene>
<dbReference type="PANTHER" id="PTHR30349">
    <property type="entry name" value="PHAGE INTEGRASE-RELATED"/>
    <property type="match status" value="1"/>
</dbReference>
<dbReference type="Pfam" id="PF14657">
    <property type="entry name" value="Arm-DNA-bind_4"/>
    <property type="match status" value="1"/>
</dbReference>
<dbReference type="InterPro" id="IPR004107">
    <property type="entry name" value="Integrase_SAM-like_N"/>
</dbReference>
<dbReference type="InterPro" id="IPR002104">
    <property type="entry name" value="Integrase_catalytic"/>
</dbReference>
<dbReference type="Proteomes" id="UP000717624">
    <property type="component" value="Unassembled WGS sequence"/>
</dbReference>
<evidence type="ECO:0000256" key="5">
    <source>
        <dbReference type="PROSITE-ProRule" id="PRU01248"/>
    </source>
</evidence>
<dbReference type="InterPro" id="IPR010998">
    <property type="entry name" value="Integrase_recombinase_N"/>
</dbReference>
<dbReference type="InterPro" id="IPR050090">
    <property type="entry name" value="Tyrosine_recombinase_XerCD"/>
</dbReference>
<keyword evidence="4" id="KW-0233">DNA recombination</keyword>
<feature type="domain" description="Core-binding (CB)" evidence="7">
    <location>
        <begin position="63"/>
        <end position="146"/>
    </location>
</feature>
<evidence type="ECO:0000256" key="3">
    <source>
        <dbReference type="ARBA" id="ARBA00023125"/>
    </source>
</evidence>